<dbReference type="PANTHER" id="PTHR46847">
    <property type="entry name" value="D-ALLOSE-BINDING PERIPLASMIC PROTEIN-RELATED"/>
    <property type="match status" value="1"/>
</dbReference>
<dbReference type="InterPro" id="IPR025997">
    <property type="entry name" value="SBP_2_dom"/>
</dbReference>
<dbReference type="EMBL" id="CP002360">
    <property type="protein sequence ID" value="AEE95344.1"/>
    <property type="molecule type" value="Genomic_DNA"/>
</dbReference>
<evidence type="ECO:0000256" key="4">
    <source>
        <dbReference type="SAM" id="MobiDB-lite"/>
    </source>
</evidence>
<feature type="compositionally biased region" description="Low complexity" evidence="4">
    <location>
        <begin position="32"/>
        <end position="56"/>
    </location>
</feature>
<evidence type="ECO:0000256" key="5">
    <source>
        <dbReference type="SAM" id="SignalP"/>
    </source>
</evidence>
<dbReference type="SUPFAM" id="SSF53822">
    <property type="entry name" value="Periplasmic binding protein-like I"/>
    <property type="match status" value="1"/>
</dbReference>
<gene>
    <name evidence="7" type="ordered locus">Mahau_0121</name>
</gene>
<comment type="similarity">
    <text evidence="2">Belongs to the bacterial solute-binding protein 2 family.</text>
</comment>
<dbReference type="CDD" id="cd19969">
    <property type="entry name" value="PBP1_ABC_sugar_binding-like"/>
    <property type="match status" value="1"/>
</dbReference>
<dbReference type="Gene3D" id="3.40.50.2300">
    <property type="match status" value="2"/>
</dbReference>
<feature type="chain" id="PRO_5003305592" evidence="5">
    <location>
        <begin position="31"/>
        <end position="356"/>
    </location>
</feature>
<comment type="subcellular location">
    <subcellularLocation>
        <location evidence="1">Cell envelope</location>
    </subcellularLocation>
</comment>
<dbReference type="PANTHER" id="PTHR46847:SF1">
    <property type="entry name" value="D-ALLOSE-BINDING PERIPLASMIC PROTEIN-RELATED"/>
    <property type="match status" value="1"/>
</dbReference>
<dbReference type="STRING" id="697281.Mahau_0121"/>
<evidence type="ECO:0000313" key="8">
    <source>
        <dbReference type="Proteomes" id="UP000008457"/>
    </source>
</evidence>
<name>F3ZVX0_MAHA5</name>
<sequence>MFRNKGKRILALVMAVALMTGLMLTGCSNADNASPTNSSNSSGTASSSSDSSSQSPFVGSKDEEYYMVTFSSGIEYWKGCFKGFEDAGKQLGVKTTYTGANQYDVNQEVTVLEQVIAKNPAGIAVTCINPDALAAPIKKAKDAGIPIVTFDADSPSSGRYSFLATGNKAAGAMAADYLGKELNGKGKVAICTLPGQLNHEERVAGFKETMASKYPDIEIVSTVNGKADQTIAATMMSGVLQANPDVNGIFASDATSGVGVATAVKEAGKVGQVKIVSFDTDKGTLDLIKDGTITASVAQGTWNMGYWSMMFLYTLHHDLVNPVDGWKNKNINPLPPSVDTGTNMVTKDNVDAFYTK</sequence>
<evidence type="ECO:0000256" key="1">
    <source>
        <dbReference type="ARBA" id="ARBA00004196"/>
    </source>
</evidence>
<feature type="signal peptide" evidence="5">
    <location>
        <begin position="1"/>
        <end position="30"/>
    </location>
</feature>
<protein>
    <submittedName>
        <fullName evidence="7">Monosaccharide ABC transporter substrate-binding protein, CUT2 family</fullName>
    </submittedName>
</protein>
<dbReference type="GO" id="GO:0030246">
    <property type="term" value="F:carbohydrate binding"/>
    <property type="evidence" value="ECO:0007669"/>
    <property type="project" value="UniProtKB-ARBA"/>
</dbReference>
<proteinExistence type="inferred from homology"/>
<keyword evidence="8" id="KW-1185">Reference proteome</keyword>
<keyword evidence="3 5" id="KW-0732">Signal</keyword>
<evidence type="ECO:0000256" key="2">
    <source>
        <dbReference type="ARBA" id="ARBA00007639"/>
    </source>
</evidence>
<reference evidence="7 8" key="2">
    <citation type="journal article" date="2011" name="Stand. Genomic Sci.">
        <title>Complete genome sequence of Mahella australiensis type strain (50-1 BON).</title>
        <authorList>
            <person name="Sikorski J."/>
            <person name="Teshima H."/>
            <person name="Nolan M."/>
            <person name="Lucas S."/>
            <person name="Hammon N."/>
            <person name="Deshpande S."/>
            <person name="Cheng J.F."/>
            <person name="Pitluck S."/>
            <person name="Liolios K."/>
            <person name="Pagani I."/>
            <person name="Ivanova N."/>
            <person name="Huntemann M."/>
            <person name="Mavromatis K."/>
            <person name="Ovchinikova G."/>
            <person name="Pati A."/>
            <person name="Tapia R."/>
            <person name="Han C."/>
            <person name="Goodwin L."/>
            <person name="Chen A."/>
            <person name="Palaniappan K."/>
            <person name="Land M."/>
            <person name="Hauser L."/>
            <person name="Ngatchou-Djao O.D."/>
            <person name="Rohde M."/>
            <person name="Pukall R."/>
            <person name="Spring S."/>
            <person name="Abt B."/>
            <person name="Goker M."/>
            <person name="Detter J.C."/>
            <person name="Woyke T."/>
            <person name="Bristow J."/>
            <person name="Markowitz V."/>
            <person name="Hugenholtz P."/>
            <person name="Eisen J.A."/>
            <person name="Kyrpides N.C."/>
            <person name="Klenk H.P."/>
            <person name="Lapidus A."/>
        </authorList>
    </citation>
    <scope>NUCLEOTIDE SEQUENCE [LARGE SCALE GENOMIC DNA]</scope>
    <source>
        <strain evidence="8">DSM 15567 / CIP 107919 / 50-1 BON</strain>
    </source>
</reference>
<evidence type="ECO:0000259" key="6">
    <source>
        <dbReference type="Pfam" id="PF13407"/>
    </source>
</evidence>
<dbReference type="RefSeq" id="WP_013779778.1">
    <property type="nucleotide sequence ID" value="NC_015520.1"/>
</dbReference>
<organism evidence="7 8">
    <name type="scientific">Mahella australiensis (strain DSM 15567 / CIP 107919 / 50-1 BON)</name>
    <dbReference type="NCBI Taxonomy" id="697281"/>
    <lineage>
        <taxon>Bacteria</taxon>
        <taxon>Bacillati</taxon>
        <taxon>Bacillota</taxon>
        <taxon>Clostridia</taxon>
        <taxon>Thermoanaerobacterales</taxon>
        <taxon>Thermoanaerobacterales Family IV. Incertae Sedis</taxon>
        <taxon>Mahella</taxon>
    </lineage>
</organism>
<dbReference type="eggNOG" id="COG1879">
    <property type="taxonomic scope" value="Bacteria"/>
</dbReference>
<dbReference type="PROSITE" id="PS51257">
    <property type="entry name" value="PROKAR_LIPOPROTEIN"/>
    <property type="match status" value="1"/>
</dbReference>
<evidence type="ECO:0000256" key="3">
    <source>
        <dbReference type="ARBA" id="ARBA00022729"/>
    </source>
</evidence>
<dbReference type="Pfam" id="PF13407">
    <property type="entry name" value="Peripla_BP_4"/>
    <property type="match status" value="1"/>
</dbReference>
<dbReference type="Proteomes" id="UP000008457">
    <property type="component" value="Chromosome"/>
</dbReference>
<feature type="domain" description="Periplasmic binding protein" evidence="6">
    <location>
        <begin position="67"/>
        <end position="315"/>
    </location>
</feature>
<accession>F3ZVX0</accession>
<dbReference type="InterPro" id="IPR028082">
    <property type="entry name" value="Peripla_BP_I"/>
</dbReference>
<evidence type="ECO:0000313" key="7">
    <source>
        <dbReference type="EMBL" id="AEE95344.1"/>
    </source>
</evidence>
<reference evidence="8" key="1">
    <citation type="submission" date="2010-11" db="EMBL/GenBank/DDBJ databases">
        <title>The complete genome of Mahella australiensis DSM 15567.</title>
        <authorList>
            <consortium name="US DOE Joint Genome Institute (JGI-PGF)"/>
            <person name="Lucas S."/>
            <person name="Copeland A."/>
            <person name="Lapidus A."/>
            <person name="Bruce D."/>
            <person name="Goodwin L."/>
            <person name="Pitluck S."/>
            <person name="Kyrpides N."/>
            <person name="Mavromatis K."/>
            <person name="Pagani I."/>
            <person name="Ivanova N."/>
            <person name="Teshima H."/>
            <person name="Brettin T."/>
            <person name="Detter J.C."/>
            <person name="Han C."/>
            <person name="Tapia R."/>
            <person name="Land M."/>
            <person name="Hauser L."/>
            <person name="Markowitz V."/>
            <person name="Cheng J.-F."/>
            <person name="Hugenholtz P."/>
            <person name="Woyke T."/>
            <person name="Wu D."/>
            <person name="Spring S."/>
            <person name="Pukall R."/>
            <person name="Steenblock K."/>
            <person name="Schneider S."/>
            <person name="Klenk H.-P."/>
            <person name="Eisen J.A."/>
        </authorList>
    </citation>
    <scope>NUCLEOTIDE SEQUENCE [LARGE SCALE GENOMIC DNA]</scope>
    <source>
        <strain evidence="8">DSM 15567 / CIP 107919 / 50-1 BON</strain>
    </source>
</reference>
<dbReference type="GO" id="GO:0030313">
    <property type="term" value="C:cell envelope"/>
    <property type="evidence" value="ECO:0007669"/>
    <property type="project" value="UniProtKB-SubCell"/>
</dbReference>
<feature type="region of interest" description="Disordered" evidence="4">
    <location>
        <begin position="32"/>
        <end position="58"/>
    </location>
</feature>
<dbReference type="KEGG" id="mas:Mahau_0121"/>
<dbReference type="HOGENOM" id="CLU_037628_3_3_9"/>
<dbReference type="AlphaFoldDB" id="F3ZVX0"/>